<feature type="transmembrane region" description="Helical" evidence="1">
    <location>
        <begin position="109"/>
        <end position="128"/>
    </location>
</feature>
<dbReference type="Proteomes" id="UP000003423">
    <property type="component" value="Unassembled WGS sequence"/>
</dbReference>
<dbReference type="RefSeq" id="WP_008299425.1">
    <property type="nucleotide sequence ID" value="NZ_AEXL02000090.1"/>
</dbReference>
<dbReference type="InterPro" id="IPR036390">
    <property type="entry name" value="WH_DNA-bd_sf"/>
</dbReference>
<keyword evidence="3" id="KW-1185">Reference proteome</keyword>
<keyword evidence="1" id="KW-0472">Membrane</keyword>
<organism evidence="2 3">
    <name type="scientific">Candidatus Nitrosopumilus salarius BD31</name>
    <dbReference type="NCBI Taxonomy" id="859350"/>
    <lineage>
        <taxon>Archaea</taxon>
        <taxon>Nitrososphaerota</taxon>
        <taxon>Nitrososphaeria</taxon>
        <taxon>Nitrosopumilales</taxon>
        <taxon>Nitrosopumilaceae</taxon>
        <taxon>Nitrosopumilus</taxon>
    </lineage>
</organism>
<reference evidence="2 3" key="1">
    <citation type="journal article" date="2012" name="J. Bacteriol.">
        <title>Genome sequence of "Candidatus Nitrosopumilus salaria" BD31, an ammonia-oxidizing archaeon from the San Francisco Bay estuary.</title>
        <authorList>
            <person name="Mosier A.C."/>
            <person name="Allen E.E."/>
            <person name="Kim M."/>
            <person name="Ferriera S."/>
            <person name="Francis C.A."/>
        </authorList>
    </citation>
    <scope>NUCLEOTIDE SEQUENCE [LARGE SCALE GENOMIC DNA]</scope>
    <source>
        <strain evidence="2 3">BD31</strain>
    </source>
</reference>
<evidence type="ECO:0000313" key="3">
    <source>
        <dbReference type="Proteomes" id="UP000003423"/>
    </source>
</evidence>
<dbReference type="InterPro" id="IPR036388">
    <property type="entry name" value="WH-like_DNA-bd_sf"/>
</dbReference>
<comment type="caution">
    <text evidence="2">The sequence shown here is derived from an EMBL/GenBank/DDBJ whole genome shotgun (WGS) entry which is preliminary data.</text>
</comment>
<keyword evidence="1" id="KW-0812">Transmembrane</keyword>
<dbReference type="EMBL" id="AEXL02000090">
    <property type="protein sequence ID" value="EIJ65985.1"/>
    <property type="molecule type" value="Genomic_DNA"/>
</dbReference>
<dbReference type="OrthoDB" id="11945at2157"/>
<evidence type="ECO:0008006" key="4">
    <source>
        <dbReference type="Google" id="ProtNLM"/>
    </source>
</evidence>
<protein>
    <recommendedName>
        <fullName evidence="4">HTH hxlR-type domain-containing protein</fullName>
    </recommendedName>
</protein>
<gene>
    <name evidence="2" type="ORF">BD31_I0154</name>
</gene>
<name>I3D2P2_9ARCH</name>
<evidence type="ECO:0000313" key="2">
    <source>
        <dbReference type="EMBL" id="EIJ65985.1"/>
    </source>
</evidence>
<accession>I3D2P2</accession>
<dbReference type="SUPFAM" id="SSF46785">
    <property type="entry name" value="Winged helix' DNA-binding domain"/>
    <property type="match status" value="1"/>
</dbReference>
<dbReference type="AlphaFoldDB" id="I3D2P2"/>
<dbReference type="Gene3D" id="1.10.10.10">
    <property type="entry name" value="Winged helix-like DNA-binding domain superfamily/Winged helix DNA-binding domain"/>
    <property type="match status" value="1"/>
</dbReference>
<keyword evidence="1" id="KW-1133">Transmembrane helix</keyword>
<proteinExistence type="predicted"/>
<sequence>MDSEPKDLIVLGAIKHGIRKFDKIQKTTHIESEELNSILEKLEKRGFIQVEKKKGWLGMKIEIIPTEKGSKEVDERVHELQDKWNQMSLIYKTGDKEKLKQQMDENKSLFPNMMFFGVMDMMMFSMMFSMMGMEMSEYIPADSMPEMDEGSMDDPGMDDGGFDIDIGF</sequence>
<evidence type="ECO:0000256" key="1">
    <source>
        <dbReference type="SAM" id="Phobius"/>
    </source>
</evidence>
<dbReference type="PATRIC" id="fig|859350.6.peg.1080"/>